<feature type="transmembrane region" description="Helical" evidence="1">
    <location>
        <begin position="129"/>
        <end position="148"/>
    </location>
</feature>
<keyword evidence="1" id="KW-0472">Membrane</keyword>
<accession>A0ABN2X0A1</accession>
<dbReference type="RefSeq" id="WP_344553324.1">
    <property type="nucleotide sequence ID" value="NZ_BAAANS010000023.1"/>
</dbReference>
<feature type="transmembrane region" description="Helical" evidence="1">
    <location>
        <begin position="44"/>
        <end position="63"/>
    </location>
</feature>
<evidence type="ECO:0000256" key="1">
    <source>
        <dbReference type="SAM" id="Phobius"/>
    </source>
</evidence>
<evidence type="ECO:0008006" key="4">
    <source>
        <dbReference type="Google" id="ProtNLM"/>
    </source>
</evidence>
<reference evidence="2 3" key="1">
    <citation type="journal article" date="2019" name="Int. J. Syst. Evol. Microbiol.">
        <title>The Global Catalogue of Microorganisms (GCM) 10K type strain sequencing project: providing services to taxonomists for standard genome sequencing and annotation.</title>
        <authorList>
            <consortium name="The Broad Institute Genomics Platform"/>
            <consortium name="The Broad Institute Genome Sequencing Center for Infectious Disease"/>
            <person name="Wu L."/>
            <person name="Ma J."/>
        </authorList>
    </citation>
    <scope>NUCLEOTIDE SEQUENCE [LARGE SCALE GENOMIC DNA]</scope>
    <source>
        <strain evidence="2 3">JCM 14559</strain>
    </source>
</reference>
<gene>
    <name evidence="2" type="ORF">GCM10009759_36700</name>
</gene>
<protein>
    <recommendedName>
        <fullName evidence="4">TIGR04222 domain-containing membrane protein</fullName>
    </recommendedName>
</protein>
<feature type="transmembrane region" description="Helical" evidence="1">
    <location>
        <begin position="154"/>
        <end position="174"/>
    </location>
</feature>
<organism evidence="2 3">
    <name type="scientific">Kitasatospora saccharophila</name>
    <dbReference type="NCBI Taxonomy" id="407973"/>
    <lineage>
        <taxon>Bacteria</taxon>
        <taxon>Bacillati</taxon>
        <taxon>Actinomycetota</taxon>
        <taxon>Actinomycetes</taxon>
        <taxon>Kitasatosporales</taxon>
        <taxon>Streptomycetaceae</taxon>
        <taxon>Kitasatospora</taxon>
    </lineage>
</organism>
<proteinExistence type="predicted"/>
<keyword evidence="1" id="KW-1133">Transmembrane helix</keyword>
<evidence type="ECO:0000313" key="3">
    <source>
        <dbReference type="Proteomes" id="UP001500897"/>
    </source>
</evidence>
<evidence type="ECO:0000313" key="2">
    <source>
        <dbReference type="EMBL" id="GAA2102278.1"/>
    </source>
</evidence>
<name>A0ABN2X0A1_9ACTN</name>
<sequence length="264" mass="26856">MGSIGVLCAAAALVVAGLLRWLPVRGRPEGLTAVGVAGLRGGRAAAPAVAAVELHLAGTVGVGRFGRMRRLVHSGPGRGLTPLHRALWAAFGRELALADAARTPTARRAGDELLADLTARGLRCGRARLAAAVVAALAACGTAVAVAVRGNLVAGLPSAVLALAVLAAPARTLAGHRLLRALRRRHPLPTGSGAEVESGAGALEERGLLVALHGRRAMRLLAPEFAARTALLGGRALRETVVREDPAPYGYSTGAPGGDPEHHM</sequence>
<keyword evidence="1" id="KW-0812">Transmembrane</keyword>
<keyword evidence="3" id="KW-1185">Reference proteome</keyword>
<dbReference type="EMBL" id="BAAANS010000023">
    <property type="protein sequence ID" value="GAA2102278.1"/>
    <property type="molecule type" value="Genomic_DNA"/>
</dbReference>
<comment type="caution">
    <text evidence="2">The sequence shown here is derived from an EMBL/GenBank/DDBJ whole genome shotgun (WGS) entry which is preliminary data.</text>
</comment>
<dbReference type="Proteomes" id="UP001500897">
    <property type="component" value="Unassembled WGS sequence"/>
</dbReference>